<keyword evidence="3" id="KW-1133">Transmembrane helix</keyword>
<feature type="transmembrane region" description="Helical" evidence="3">
    <location>
        <begin position="418"/>
        <end position="435"/>
    </location>
</feature>
<dbReference type="Pfam" id="PF07228">
    <property type="entry name" value="SpoIIE"/>
    <property type="match status" value="1"/>
</dbReference>
<keyword evidence="3" id="KW-0812">Transmembrane</keyword>
<keyword evidence="8" id="KW-1185">Reference proteome</keyword>
<dbReference type="PANTHER" id="PTHR43156:SF9">
    <property type="entry name" value="HAMP DOMAIN-CONTAINING PROTEIN"/>
    <property type="match status" value="1"/>
</dbReference>
<dbReference type="PANTHER" id="PTHR43156">
    <property type="entry name" value="STAGE II SPORULATION PROTEIN E-RELATED"/>
    <property type="match status" value="1"/>
</dbReference>
<feature type="transmembrane region" description="Helical" evidence="3">
    <location>
        <begin position="610"/>
        <end position="630"/>
    </location>
</feature>
<protein>
    <submittedName>
        <fullName evidence="7">SpoIIE family protein phosphatase</fullName>
    </submittedName>
</protein>
<sequence>MISKRNFFNKLLALSLLLISFGLHAQDNVKGVVVDEDQQPISLADVYIDGIKKTTTNYDGEFIVENVKVSSLRNLNVIKRGYKMQTWAKDGKNSIKVLLSYAPVFINGTALKGGKPIRNTYIKISGQKFQASKTNSKGKFQLKVDRNFKVKASTVFLVDGDPVKSQYYNYNKSANVVVINMPGPVTSVKEVVAKQTTETTKTNSTNQKKISQPSQVVIDEDEITIDPILVVVVYDDDISPADSLDVTINEKHFLTDVNGEFEVYADSIDANNFVIDDYKIIKTKYDYQDNYMFVYISNGDDDQRNKGANIEYTENFQTVFNTLEAEKQILQETGVSLRKEIQKISEKLDKDANAKNKKALESYLERLTTSLIENELAYEDAQYKTNQMMSRMRTQIDQQETAIEQIEEEKEEVETERMLYFIIATISLFLIFIFYKNSQKLKEQRDDLQEITERLEQAKDDVVKSHEEMLSVKDIGQKFTATLDFETHMLDLQESVSELLPADTFGIGVYNTLERRLEFRNQISDSGLDTYFSESIDNAYSLAAWCFNNEVELIINDYDSENTLYIPQTKEKSLSVNKSLIYMPLMVEAKVVGIITMQTKEVNKYKDVNISILKSLASYASIAVSNYIAYKELKEKNKSITDSMRYAKTIQNAILPSNSLLKDNFEDYFLLYRSKEIVSGDFYWFKRTEINGVVKKFVAVVDCTGHGVPGAFMSMIGNALLNDIVNVKGVSDTVDILNALNEGVKESLQQENSLNDDGMDIALICIEDGANENEKLIQFSGAKRPLYIFRNETSTLEVVSGASKSVGYTNRKKKEFNSRDIKLFKGDIVYLCSDGYVDQNNQNREKIGTLRLKALLEQNAISTMDQQKEVLEAELEQHQIGGVEQRDDITIIGLKV</sequence>
<dbReference type="Gene3D" id="3.60.40.10">
    <property type="entry name" value="PPM-type phosphatase domain"/>
    <property type="match status" value="1"/>
</dbReference>
<evidence type="ECO:0000313" key="7">
    <source>
        <dbReference type="EMBL" id="QWG07837.1"/>
    </source>
</evidence>
<dbReference type="InterPro" id="IPR036457">
    <property type="entry name" value="PPM-type-like_dom_sf"/>
</dbReference>
<evidence type="ECO:0000256" key="4">
    <source>
        <dbReference type="SAM" id="SignalP"/>
    </source>
</evidence>
<evidence type="ECO:0000313" key="8">
    <source>
        <dbReference type="Proteomes" id="UP000682802"/>
    </source>
</evidence>
<keyword evidence="1" id="KW-0378">Hydrolase</keyword>
<dbReference type="InterPro" id="IPR001932">
    <property type="entry name" value="PPM-type_phosphatase-like_dom"/>
</dbReference>
<feature type="coiled-coil region" evidence="2">
    <location>
        <begin position="389"/>
        <end position="468"/>
    </location>
</feature>
<keyword evidence="4" id="KW-0732">Signal</keyword>
<dbReference type="SMART" id="SM00065">
    <property type="entry name" value="GAF"/>
    <property type="match status" value="1"/>
</dbReference>
<gene>
    <name evidence="7" type="ORF">KM029_02530</name>
</gene>
<dbReference type="Gene3D" id="3.30.450.40">
    <property type="match status" value="1"/>
</dbReference>
<reference evidence="7 8" key="1">
    <citation type="submission" date="2021-05" db="EMBL/GenBank/DDBJ databases">
        <title>Comparative genomic studies on the polysaccharide-degrading batcterial strains of the Flammeovirga genus.</title>
        <authorList>
            <person name="Zewei F."/>
            <person name="Zheng Z."/>
            <person name="Yu L."/>
            <person name="Ruyue G."/>
            <person name="Yanhong M."/>
            <person name="Yuanyuan C."/>
            <person name="Jingyan G."/>
            <person name="Wenjun H."/>
        </authorList>
    </citation>
    <scope>NUCLEOTIDE SEQUENCE [LARGE SCALE GENOMIC DNA]</scope>
    <source>
        <strain evidence="7 8">YS10</strain>
    </source>
</reference>
<dbReference type="SMART" id="SM00331">
    <property type="entry name" value="PP2C_SIG"/>
    <property type="match status" value="1"/>
</dbReference>
<dbReference type="Pfam" id="PF13185">
    <property type="entry name" value="GAF_2"/>
    <property type="match status" value="1"/>
</dbReference>
<feature type="domain" description="GAF" evidence="5">
    <location>
        <begin position="484"/>
        <end position="634"/>
    </location>
</feature>
<dbReference type="SUPFAM" id="SSF49464">
    <property type="entry name" value="Carboxypeptidase regulatory domain-like"/>
    <property type="match status" value="1"/>
</dbReference>
<proteinExistence type="predicted"/>
<keyword evidence="3" id="KW-0472">Membrane</keyword>
<accession>A0ABX8GXK2</accession>
<evidence type="ECO:0000256" key="2">
    <source>
        <dbReference type="SAM" id="Coils"/>
    </source>
</evidence>
<dbReference type="RefSeq" id="WP_144075218.1">
    <property type="nucleotide sequence ID" value="NZ_CP076128.1"/>
</dbReference>
<evidence type="ECO:0000256" key="1">
    <source>
        <dbReference type="ARBA" id="ARBA00022801"/>
    </source>
</evidence>
<feature type="signal peptide" evidence="4">
    <location>
        <begin position="1"/>
        <end position="25"/>
    </location>
</feature>
<feature type="chain" id="PRO_5045855949" evidence="4">
    <location>
        <begin position="26"/>
        <end position="896"/>
    </location>
</feature>
<evidence type="ECO:0000256" key="3">
    <source>
        <dbReference type="SAM" id="Phobius"/>
    </source>
</evidence>
<feature type="domain" description="PPM-type phosphatase" evidence="6">
    <location>
        <begin position="663"/>
        <end position="896"/>
    </location>
</feature>
<dbReference type="Proteomes" id="UP000682802">
    <property type="component" value="Chromosome 1"/>
</dbReference>
<dbReference type="InterPro" id="IPR003018">
    <property type="entry name" value="GAF"/>
</dbReference>
<name>A0ABX8GXK2_9BACT</name>
<dbReference type="InterPro" id="IPR052016">
    <property type="entry name" value="Bact_Sigma-Reg"/>
</dbReference>
<organism evidence="7 8">
    <name type="scientific">Flammeovirga kamogawensis</name>
    <dbReference type="NCBI Taxonomy" id="373891"/>
    <lineage>
        <taxon>Bacteria</taxon>
        <taxon>Pseudomonadati</taxon>
        <taxon>Bacteroidota</taxon>
        <taxon>Cytophagia</taxon>
        <taxon>Cytophagales</taxon>
        <taxon>Flammeovirgaceae</taxon>
        <taxon>Flammeovirga</taxon>
    </lineage>
</organism>
<evidence type="ECO:0000259" key="5">
    <source>
        <dbReference type="SMART" id="SM00065"/>
    </source>
</evidence>
<dbReference type="EMBL" id="CP076128">
    <property type="protein sequence ID" value="QWG07837.1"/>
    <property type="molecule type" value="Genomic_DNA"/>
</dbReference>
<dbReference type="InterPro" id="IPR029016">
    <property type="entry name" value="GAF-like_dom_sf"/>
</dbReference>
<dbReference type="SUPFAM" id="SSF55781">
    <property type="entry name" value="GAF domain-like"/>
    <property type="match status" value="1"/>
</dbReference>
<dbReference type="InterPro" id="IPR008969">
    <property type="entry name" value="CarboxyPept-like_regulatory"/>
</dbReference>
<keyword evidence="2" id="KW-0175">Coiled coil</keyword>
<evidence type="ECO:0000259" key="6">
    <source>
        <dbReference type="SMART" id="SM00331"/>
    </source>
</evidence>
<dbReference type="Gene3D" id="2.60.40.1120">
    <property type="entry name" value="Carboxypeptidase-like, regulatory domain"/>
    <property type="match status" value="1"/>
</dbReference>